<name>A0AAD6TD40_9AGAR</name>
<accession>A0AAD6TD40</accession>
<dbReference type="AlphaFoldDB" id="A0AAD6TD40"/>
<keyword evidence="2" id="KW-1185">Reference proteome</keyword>
<sequence length="123" mass="13211">MHPRYRGRVLSLWLFADYSAQYLCTSNLAFKSSPAPPSLERTTPLSAPAPVLSACCHPPCNASLLAHSLPPRSAVCPPESQQGFGVTETAAYAVDNTLCARHNPLRARTQHRAAPVESLTLAS</sequence>
<organism evidence="1 2">
    <name type="scientific">Mycena alexandri</name>
    <dbReference type="NCBI Taxonomy" id="1745969"/>
    <lineage>
        <taxon>Eukaryota</taxon>
        <taxon>Fungi</taxon>
        <taxon>Dikarya</taxon>
        <taxon>Basidiomycota</taxon>
        <taxon>Agaricomycotina</taxon>
        <taxon>Agaricomycetes</taxon>
        <taxon>Agaricomycetidae</taxon>
        <taxon>Agaricales</taxon>
        <taxon>Marasmiineae</taxon>
        <taxon>Mycenaceae</taxon>
        <taxon>Mycena</taxon>
    </lineage>
</organism>
<gene>
    <name evidence="1" type="ORF">C8F04DRAFT_1078624</name>
</gene>
<proteinExistence type="predicted"/>
<comment type="caution">
    <text evidence="1">The sequence shown here is derived from an EMBL/GenBank/DDBJ whole genome shotgun (WGS) entry which is preliminary data.</text>
</comment>
<dbReference type="Proteomes" id="UP001218188">
    <property type="component" value="Unassembled WGS sequence"/>
</dbReference>
<dbReference type="EMBL" id="JARJCM010000015">
    <property type="protein sequence ID" value="KAJ7041757.1"/>
    <property type="molecule type" value="Genomic_DNA"/>
</dbReference>
<reference evidence="1" key="1">
    <citation type="submission" date="2023-03" db="EMBL/GenBank/DDBJ databases">
        <title>Massive genome expansion in bonnet fungi (Mycena s.s.) driven by repeated elements and novel gene families across ecological guilds.</title>
        <authorList>
            <consortium name="Lawrence Berkeley National Laboratory"/>
            <person name="Harder C.B."/>
            <person name="Miyauchi S."/>
            <person name="Viragh M."/>
            <person name="Kuo A."/>
            <person name="Thoen E."/>
            <person name="Andreopoulos B."/>
            <person name="Lu D."/>
            <person name="Skrede I."/>
            <person name="Drula E."/>
            <person name="Henrissat B."/>
            <person name="Morin E."/>
            <person name="Kohler A."/>
            <person name="Barry K."/>
            <person name="LaButti K."/>
            <person name="Morin E."/>
            <person name="Salamov A."/>
            <person name="Lipzen A."/>
            <person name="Mereny Z."/>
            <person name="Hegedus B."/>
            <person name="Baldrian P."/>
            <person name="Stursova M."/>
            <person name="Weitz H."/>
            <person name="Taylor A."/>
            <person name="Grigoriev I.V."/>
            <person name="Nagy L.G."/>
            <person name="Martin F."/>
            <person name="Kauserud H."/>
        </authorList>
    </citation>
    <scope>NUCLEOTIDE SEQUENCE</scope>
    <source>
        <strain evidence="1">CBHHK200</strain>
    </source>
</reference>
<protein>
    <submittedName>
        <fullName evidence="1">Uncharacterized protein</fullName>
    </submittedName>
</protein>
<evidence type="ECO:0000313" key="2">
    <source>
        <dbReference type="Proteomes" id="UP001218188"/>
    </source>
</evidence>
<evidence type="ECO:0000313" key="1">
    <source>
        <dbReference type="EMBL" id="KAJ7041757.1"/>
    </source>
</evidence>